<keyword evidence="17" id="KW-1185">Reference proteome</keyword>
<comment type="caution">
    <text evidence="16">The sequence shown here is derived from an EMBL/GenBank/DDBJ whole genome shotgun (WGS) entry which is preliminary data.</text>
</comment>
<accession>A0ABT4UGW5</accession>
<dbReference type="SUPFAM" id="SSF52402">
    <property type="entry name" value="Adenine nucleotide alpha hydrolases-like"/>
    <property type="match status" value="1"/>
</dbReference>
<evidence type="ECO:0000256" key="7">
    <source>
        <dbReference type="ARBA" id="ARBA00024298"/>
    </source>
</evidence>
<comment type="pathway">
    <text evidence="8 14">Sulfur metabolism; hydrogen sulfide biosynthesis; sulfite from sulfate.</text>
</comment>
<dbReference type="EMBL" id="JAQGEF010000001">
    <property type="protein sequence ID" value="MDA3613460.1"/>
    <property type="molecule type" value="Genomic_DNA"/>
</dbReference>
<keyword evidence="3 14" id="KW-0479">Metal-binding</keyword>
<comment type="catalytic activity">
    <reaction evidence="13 14">
        <text>[thioredoxin]-disulfide + sulfite + AMP + 2 H(+) = adenosine 5'-phosphosulfate + [thioredoxin]-dithiol</text>
        <dbReference type="Rhea" id="RHEA:21976"/>
        <dbReference type="Rhea" id="RHEA-COMP:10698"/>
        <dbReference type="Rhea" id="RHEA-COMP:10700"/>
        <dbReference type="ChEBI" id="CHEBI:15378"/>
        <dbReference type="ChEBI" id="CHEBI:17359"/>
        <dbReference type="ChEBI" id="CHEBI:29950"/>
        <dbReference type="ChEBI" id="CHEBI:50058"/>
        <dbReference type="ChEBI" id="CHEBI:58243"/>
        <dbReference type="ChEBI" id="CHEBI:456215"/>
        <dbReference type="EC" id="1.8.4.10"/>
    </reaction>
</comment>
<protein>
    <recommendedName>
        <fullName evidence="10 14">Adenosine 5'-phosphosulfate reductase</fullName>
        <shortName evidence="14">APS reductase</shortName>
        <ecNumber evidence="9 14">1.8.4.10</ecNumber>
    </recommendedName>
    <alternativeName>
        <fullName evidence="12 14">5'-adenylylsulfate reductase</fullName>
    </alternativeName>
    <alternativeName>
        <fullName evidence="11 14">Thioredoxin-dependent 5'-adenylylsulfate reductase</fullName>
    </alternativeName>
</protein>
<evidence type="ECO:0000256" key="6">
    <source>
        <dbReference type="ARBA" id="ARBA00023014"/>
    </source>
</evidence>
<feature type="active site" description="Nucleophile; cysteine thiosulfonate intermediate" evidence="14">
    <location>
        <position position="227"/>
    </location>
</feature>
<dbReference type="GO" id="GO:0004604">
    <property type="term" value="F:phosphoadenylyl-sulfate reductase (thioredoxin) activity"/>
    <property type="evidence" value="ECO:0007669"/>
    <property type="project" value="UniProtKB-EC"/>
</dbReference>
<dbReference type="Gene3D" id="3.40.50.620">
    <property type="entry name" value="HUPs"/>
    <property type="match status" value="1"/>
</dbReference>
<dbReference type="Pfam" id="PF01507">
    <property type="entry name" value="PAPS_reduct"/>
    <property type="match status" value="1"/>
</dbReference>
<evidence type="ECO:0000256" key="3">
    <source>
        <dbReference type="ARBA" id="ARBA00022723"/>
    </source>
</evidence>
<proteinExistence type="inferred from homology"/>
<dbReference type="InterPro" id="IPR004511">
    <property type="entry name" value="PAPS/APS_Rdtase"/>
</dbReference>
<evidence type="ECO:0000256" key="5">
    <source>
        <dbReference type="ARBA" id="ARBA00023004"/>
    </source>
</evidence>
<dbReference type="RefSeq" id="WP_407029791.1">
    <property type="nucleotide sequence ID" value="NZ_JAQGEF010000001.1"/>
</dbReference>
<comment type="subcellular location">
    <subcellularLocation>
        <location evidence="14">Cytoplasm</location>
    </subcellularLocation>
</comment>
<dbReference type="HAMAP" id="MF_00063">
    <property type="entry name" value="CysH"/>
    <property type="match status" value="1"/>
</dbReference>
<evidence type="ECO:0000313" key="17">
    <source>
        <dbReference type="Proteomes" id="UP001210231"/>
    </source>
</evidence>
<keyword evidence="5 14" id="KW-0408">Iron</keyword>
<evidence type="ECO:0000256" key="14">
    <source>
        <dbReference type="HAMAP-Rule" id="MF_00063"/>
    </source>
</evidence>
<comment type="cofactor">
    <cofactor evidence="14">
        <name>[4Fe-4S] cluster</name>
        <dbReference type="ChEBI" id="CHEBI:49883"/>
    </cofactor>
    <text evidence="14">Binds 1 [4Fe-4S] cluster per subunit.</text>
</comment>
<dbReference type="InterPro" id="IPR002500">
    <property type="entry name" value="PAPS_reduct_dom"/>
</dbReference>
<keyword evidence="4 14" id="KW-0560">Oxidoreductase</keyword>
<dbReference type="PANTHER" id="PTHR46482:SF9">
    <property type="entry name" value="5'-ADENYLYLSULFATE REDUCTASE 1, CHLOROPLASTIC"/>
    <property type="match status" value="1"/>
</dbReference>
<reference evidence="16 17" key="1">
    <citation type="submission" date="2022-12" db="EMBL/GenBank/DDBJ databases">
        <title>Chitinophagaceae gen. sp. nov., a new member of the family Chitinophagaceae, isolated from soil in a chemical factory.</title>
        <authorList>
            <person name="Ke Z."/>
        </authorList>
    </citation>
    <scope>NUCLEOTIDE SEQUENCE [LARGE SCALE GENOMIC DNA]</scope>
    <source>
        <strain evidence="16 17">LY-5</strain>
    </source>
</reference>
<evidence type="ECO:0000256" key="8">
    <source>
        <dbReference type="ARBA" id="ARBA00024327"/>
    </source>
</evidence>
<evidence type="ECO:0000256" key="13">
    <source>
        <dbReference type="ARBA" id="ARBA00048441"/>
    </source>
</evidence>
<evidence type="ECO:0000313" key="16">
    <source>
        <dbReference type="EMBL" id="MDA3613460.1"/>
    </source>
</evidence>
<evidence type="ECO:0000256" key="4">
    <source>
        <dbReference type="ARBA" id="ARBA00023002"/>
    </source>
</evidence>
<gene>
    <name evidence="14" type="primary">cysH</name>
    <name evidence="16" type="ORF">O3P16_01460</name>
</gene>
<organism evidence="16 17">
    <name type="scientific">Polluticaenibacter yanchengensis</name>
    <dbReference type="NCBI Taxonomy" id="3014562"/>
    <lineage>
        <taxon>Bacteria</taxon>
        <taxon>Pseudomonadati</taxon>
        <taxon>Bacteroidota</taxon>
        <taxon>Chitinophagia</taxon>
        <taxon>Chitinophagales</taxon>
        <taxon>Chitinophagaceae</taxon>
        <taxon>Polluticaenibacter</taxon>
    </lineage>
</organism>
<sequence length="231" mass="26750">MNADIIKYLSTNNNLVESLVFLSENVTGKIVFSTSFGIEDQVITNAIFKNQLNNIEVFTLDTGRLFSETYDVWYKTEARYDKKIKTYYPDALLLENYINENGINAFYDSPELRKECCHVRKVVPLQRALQGAEVWITGLRAEHSPNRTGLDIVQWDASNQLYKFNPLLHWTGEQVREEVETKRIPYNLLHDKGFVSIGCQPCTRAISEGEDFRAGRWWWETGSKKECGLHK</sequence>
<evidence type="ECO:0000259" key="15">
    <source>
        <dbReference type="Pfam" id="PF01507"/>
    </source>
</evidence>
<dbReference type="PANTHER" id="PTHR46482">
    <property type="entry name" value="5'-ADENYLYLSULFATE REDUCTASE 3, CHLOROPLASTIC"/>
    <property type="match status" value="1"/>
</dbReference>
<feature type="binding site" evidence="14">
    <location>
        <position position="117"/>
    </location>
    <ligand>
        <name>[4Fe-4S] cluster</name>
        <dbReference type="ChEBI" id="CHEBI:49883"/>
    </ligand>
</feature>
<keyword evidence="2 14" id="KW-0963">Cytoplasm</keyword>
<feature type="domain" description="Phosphoadenosine phosphosulphate reductase" evidence="15">
    <location>
        <begin position="29"/>
        <end position="205"/>
    </location>
</feature>
<dbReference type="InterPro" id="IPR011798">
    <property type="entry name" value="APS_reductase"/>
</dbReference>
<dbReference type="CDD" id="cd23945">
    <property type="entry name" value="PAPS_reductase"/>
    <property type="match status" value="1"/>
</dbReference>
<dbReference type="InterPro" id="IPR014729">
    <property type="entry name" value="Rossmann-like_a/b/a_fold"/>
</dbReference>
<feature type="binding site" evidence="14">
    <location>
        <position position="116"/>
    </location>
    <ligand>
        <name>[4Fe-4S] cluster</name>
        <dbReference type="ChEBI" id="CHEBI:49883"/>
    </ligand>
</feature>
<evidence type="ECO:0000256" key="12">
    <source>
        <dbReference type="ARBA" id="ARBA00032041"/>
    </source>
</evidence>
<evidence type="ECO:0000256" key="2">
    <source>
        <dbReference type="ARBA" id="ARBA00022490"/>
    </source>
</evidence>
<feature type="binding site" evidence="14">
    <location>
        <position position="202"/>
    </location>
    <ligand>
        <name>[4Fe-4S] cluster</name>
        <dbReference type="ChEBI" id="CHEBI:49883"/>
    </ligand>
</feature>
<dbReference type="PIRSF" id="PIRSF000857">
    <property type="entry name" value="PAPS_reductase"/>
    <property type="match status" value="1"/>
</dbReference>
<dbReference type="NCBIfam" id="TIGR02055">
    <property type="entry name" value="APS_reductase"/>
    <property type="match status" value="1"/>
</dbReference>
<comment type="similarity">
    <text evidence="1 14">Belongs to the PAPS reductase family. CysH subfamily.</text>
</comment>
<name>A0ABT4UGW5_9BACT</name>
<evidence type="ECO:0000256" key="10">
    <source>
        <dbReference type="ARBA" id="ARBA00029514"/>
    </source>
</evidence>
<dbReference type="Proteomes" id="UP001210231">
    <property type="component" value="Unassembled WGS sequence"/>
</dbReference>
<evidence type="ECO:0000256" key="9">
    <source>
        <dbReference type="ARBA" id="ARBA00024386"/>
    </source>
</evidence>
<evidence type="ECO:0000256" key="1">
    <source>
        <dbReference type="ARBA" id="ARBA00009732"/>
    </source>
</evidence>
<dbReference type="NCBIfam" id="NF002537">
    <property type="entry name" value="PRK02090.1"/>
    <property type="match status" value="1"/>
</dbReference>
<dbReference type="EC" id="1.8.4.10" evidence="9 14"/>
<keyword evidence="6 14" id="KW-0411">Iron-sulfur</keyword>
<evidence type="ECO:0000256" key="11">
    <source>
        <dbReference type="ARBA" id="ARBA00030894"/>
    </source>
</evidence>
<comment type="function">
    <text evidence="7 14">Catalyzes the formation of sulfite from adenosine 5'-phosphosulfate (APS) using thioredoxin as an electron donor.</text>
</comment>
<feature type="binding site" evidence="14">
    <location>
        <position position="199"/>
    </location>
    <ligand>
        <name>[4Fe-4S] cluster</name>
        <dbReference type="ChEBI" id="CHEBI:49883"/>
    </ligand>
</feature>